<dbReference type="Pfam" id="PF03799">
    <property type="entry name" value="FtsQ_DivIB_C"/>
    <property type="match status" value="1"/>
</dbReference>
<dbReference type="InterPro" id="IPR013685">
    <property type="entry name" value="POTRA_FtsQ_type"/>
</dbReference>
<dbReference type="EMBL" id="SWCI01000001">
    <property type="protein sequence ID" value="TKB51273.1"/>
    <property type="molecule type" value="Genomic_DNA"/>
</dbReference>
<evidence type="ECO:0000259" key="10">
    <source>
        <dbReference type="PROSITE" id="PS51779"/>
    </source>
</evidence>
<evidence type="ECO:0000256" key="2">
    <source>
        <dbReference type="ARBA" id="ARBA00022475"/>
    </source>
</evidence>
<dbReference type="InterPro" id="IPR005548">
    <property type="entry name" value="Cell_div_FtsQ/DivIB_C"/>
</dbReference>
<dbReference type="GO" id="GO:0043093">
    <property type="term" value="P:FtsZ-dependent cytokinesis"/>
    <property type="evidence" value="ECO:0007669"/>
    <property type="project" value="UniProtKB-UniRule"/>
</dbReference>
<dbReference type="InterPro" id="IPR026579">
    <property type="entry name" value="FtsQ"/>
</dbReference>
<dbReference type="PANTHER" id="PTHR35851">
    <property type="entry name" value="CELL DIVISION PROTEIN FTSQ"/>
    <property type="match status" value="1"/>
</dbReference>
<comment type="subunit">
    <text evidence="9">Part of a complex composed of FtsB, FtsL and FtsQ.</text>
</comment>
<dbReference type="InterPro" id="IPR034746">
    <property type="entry name" value="POTRA"/>
</dbReference>
<dbReference type="Gene3D" id="3.10.20.310">
    <property type="entry name" value="membrane protein fhac"/>
    <property type="match status" value="1"/>
</dbReference>
<evidence type="ECO:0000256" key="9">
    <source>
        <dbReference type="HAMAP-Rule" id="MF_00911"/>
    </source>
</evidence>
<comment type="similarity">
    <text evidence="9">Belongs to the FtsQ/DivIB family. FtsQ subfamily.</text>
</comment>
<evidence type="ECO:0000256" key="6">
    <source>
        <dbReference type="ARBA" id="ARBA00022989"/>
    </source>
</evidence>
<evidence type="ECO:0000256" key="5">
    <source>
        <dbReference type="ARBA" id="ARBA00022692"/>
    </source>
</evidence>
<dbReference type="PROSITE" id="PS51779">
    <property type="entry name" value="POTRA"/>
    <property type="match status" value="1"/>
</dbReference>
<name>A0A4U1BIU8_9GAMM</name>
<evidence type="ECO:0000313" key="11">
    <source>
        <dbReference type="EMBL" id="TKB51273.1"/>
    </source>
</evidence>
<protein>
    <recommendedName>
        <fullName evidence="9">Cell division protein FtsQ</fullName>
    </recommendedName>
</protein>
<keyword evidence="6 9" id="KW-1133">Transmembrane helix</keyword>
<sequence length="249" mass="28657">MGLAVWRSWSWPRVNWYSVCGVLLLISVLLGLAWGGRLLGQTLADAERLPIDEIALVGQRSYTRDIEVRQALSAIEGDSLVTADMEKVRTALTRLPWVNRVTVRREWPNRLRLYLVEQRPMAHWNGGDWLNQDAQVFQAPPRSGIGALPQLAGPEGSSEKVWQNWLKFSELLRLNGFSPQRLTLSHRHAWTLTLEDGLELRLGRIEGIERLQRFIELWPTLSRQGRQAQYIDIRYDTGLAVGWQLEQRD</sequence>
<keyword evidence="3 9" id="KW-0997">Cell inner membrane</keyword>
<evidence type="ECO:0000256" key="7">
    <source>
        <dbReference type="ARBA" id="ARBA00023136"/>
    </source>
</evidence>
<keyword evidence="8 9" id="KW-0131">Cell cycle</keyword>
<dbReference type="InterPro" id="IPR045335">
    <property type="entry name" value="FtsQ_C_sf"/>
</dbReference>
<proteinExistence type="inferred from homology"/>
<keyword evidence="12" id="KW-1185">Reference proteome</keyword>
<dbReference type="RefSeq" id="WP_136850668.1">
    <property type="nucleotide sequence ID" value="NZ_SWCI01000001.1"/>
</dbReference>
<gene>
    <name evidence="9" type="primary">ftsQ</name>
    <name evidence="11" type="ORF">FCL40_01580</name>
</gene>
<dbReference type="AlphaFoldDB" id="A0A4U1BIU8"/>
<comment type="subcellular location">
    <subcellularLocation>
        <location evidence="9">Cell inner membrane</location>
        <topology evidence="9">Single-pass type II membrane protein</topology>
    </subcellularLocation>
    <subcellularLocation>
        <location evidence="1">Membrane</location>
    </subcellularLocation>
    <text evidence="9">Localizes to the division septum.</text>
</comment>
<evidence type="ECO:0000313" key="12">
    <source>
        <dbReference type="Proteomes" id="UP000305674"/>
    </source>
</evidence>
<dbReference type="HAMAP" id="MF_00911">
    <property type="entry name" value="FtsQ_subfam"/>
    <property type="match status" value="1"/>
</dbReference>
<accession>A0A4U1BIU8</accession>
<dbReference type="Gene3D" id="3.40.50.11690">
    <property type="entry name" value="Cell division protein FtsQ/DivIB"/>
    <property type="match status" value="1"/>
</dbReference>
<dbReference type="GO" id="GO:0032153">
    <property type="term" value="C:cell division site"/>
    <property type="evidence" value="ECO:0007669"/>
    <property type="project" value="UniProtKB-UniRule"/>
</dbReference>
<keyword evidence="5 9" id="KW-0812">Transmembrane</keyword>
<comment type="caution">
    <text evidence="11">The sequence shown here is derived from an EMBL/GenBank/DDBJ whole genome shotgun (WGS) entry which is preliminary data.</text>
</comment>
<organism evidence="11 12">
    <name type="scientific">Ferrimonas sediminicola</name>
    <dbReference type="NCBI Taxonomy" id="2569538"/>
    <lineage>
        <taxon>Bacteria</taxon>
        <taxon>Pseudomonadati</taxon>
        <taxon>Pseudomonadota</taxon>
        <taxon>Gammaproteobacteria</taxon>
        <taxon>Alteromonadales</taxon>
        <taxon>Ferrimonadaceae</taxon>
        <taxon>Ferrimonas</taxon>
    </lineage>
</organism>
<keyword evidence="7 9" id="KW-0472">Membrane</keyword>
<comment type="function">
    <text evidence="9">Essential cell division protein. May link together the upstream cell division proteins, which are predominantly cytoplasmic, with the downstream cell division proteins, which are predominantly periplasmic. May control correct divisome assembly.</text>
</comment>
<keyword evidence="2 9" id="KW-1003">Cell membrane</keyword>
<evidence type="ECO:0000256" key="1">
    <source>
        <dbReference type="ARBA" id="ARBA00004370"/>
    </source>
</evidence>
<dbReference type="PANTHER" id="PTHR35851:SF1">
    <property type="entry name" value="CELL DIVISION PROTEIN FTSQ"/>
    <property type="match status" value="1"/>
</dbReference>
<dbReference type="Pfam" id="PF08478">
    <property type="entry name" value="POTRA_1"/>
    <property type="match status" value="1"/>
</dbReference>
<dbReference type="Proteomes" id="UP000305674">
    <property type="component" value="Unassembled WGS sequence"/>
</dbReference>
<dbReference type="GO" id="GO:0005886">
    <property type="term" value="C:plasma membrane"/>
    <property type="evidence" value="ECO:0007669"/>
    <property type="project" value="UniProtKB-SubCell"/>
</dbReference>
<evidence type="ECO:0000256" key="4">
    <source>
        <dbReference type="ARBA" id="ARBA00022618"/>
    </source>
</evidence>
<feature type="domain" description="POTRA" evidence="10">
    <location>
        <begin position="49"/>
        <end position="118"/>
    </location>
</feature>
<evidence type="ECO:0000256" key="3">
    <source>
        <dbReference type="ARBA" id="ARBA00022519"/>
    </source>
</evidence>
<evidence type="ECO:0000256" key="8">
    <source>
        <dbReference type="ARBA" id="ARBA00023306"/>
    </source>
</evidence>
<dbReference type="GO" id="GO:0090529">
    <property type="term" value="P:cell septum assembly"/>
    <property type="evidence" value="ECO:0007669"/>
    <property type="project" value="InterPro"/>
</dbReference>
<keyword evidence="4 9" id="KW-0132">Cell division</keyword>
<reference evidence="11 12" key="1">
    <citation type="submission" date="2019-04" db="EMBL/GenBank/DDBJ databases">
        <authorList>
            <person name="Hwang J.C."/>
        </authorList>
    </citation>
    <scope>NUCLEOTIDE SEQUENCE [LARGE SCALE GENOMIC DNA]</scope>
    <source>
        <strain evidence="11 12">IMCC35001</strain>
    </source>
</reference>
<dbReference type="OrthoDB" id="9790370at2"/>